<feature type="compositionally biased region" description="Basic residues" evidence="1">
    <location>
        <begin position="50"/>
        <end position="59"/>
    </location>
</feature>
<comment type="caution">
    <text evidence="2">The sequence shown here is derived from an EMBL/GenBank/DDBJ whole genome shotgun (WGS) entry which is preliminary data.</text>
</comment>
<proteinExistence type="predicted"/>
<accession>A0A1V9X4J6</accession>
<feature type="compositionally biased region" description="Low complexity" evidence="1">
    <location>
        <begin position="30"/>
        <end position="49"/>
    </location>
</feature>
<reference evidence="2 3" key="1">
    <citation type="journal article" date="2017" name="Gigascience">
        <title>Draft genome of the honey bee ectoparasitic mite, Tropilaelaps mercedesae, is shaped by the parasitic life history.</title>
        <authorList>
            <person name="Dong X."/>
            <person name="Armstrong S.D."/>
            <person name="Xia D."/>
            <person name="Makepeace B.L."/>
            <person name="Darby A.C."/>
            <person name="Kadowaki T."/>
        </authorList>
    </citation>
    <scope>NUCLEOTIDE SEQUENCE [LARGE SCALE GENOMIC DNA]</scope>
    <source>
        <strain evidence="2">Wuxi-XJTLU</strain>
    </source>
</reference>
<dbReference type="AlphaFoldDB" id="A0A1V9X4J6"/>
<evidence type="ECO:0000313" key="2">
    <source>
        <dbReference type="EMBL" id="OQR68505.1"/>
    </source>
</evidence>
<organism evidence="2 3">
    <name type="scientific">Tropilaelaps mercedesae</name>
    <dbReference type="NCBI Taxonomy" id="418985"/>
    <lineage>
        <taxon>Eukaryota</taxon>
        <taxon>Metazoa</taxon>
        <taxon>Ecdysozoa</taxon>
        <taxon>Arthropoda</taxon>
        <taxon>Chelicerata</taxon>
        <taxon>Arachnida</taxon>
        <taxon>Acari</taxon>
        <taxon>Parasitiformes</taxon>
        <taxon>Mesostigmata</taxon>
        <taxon>Gamasina</taxon>
        <taxon>Dermanyssoidea</taxon>
        <taxon>Laelapidae</taxon>
        <taxon>Tropilaelaps</taxon>
    </lineage>
</organism>
<dbReference type="Proteomes" id="UP000192247">
    <property type="component" value="Unassembled WGS sequence"/>
</dbReference>
<keyword evidence="3" id="KW-1185">Reference proteome</keyword>
<dbReference type="InParanoid" id="A0A1V9X4J6"/>
<dbReference type="EMBL" id="MNPL01024513">
    <property type="protein sequence ID" value="OQR68505.1"/>
    <property type="molecule type" value="Genomic_DNA"/>
</dbReference>
<evidence type="ECO:0000313" key="3">
    <source>
        <dbReference type="Proteomes" id="UP000192247"/>
    </source>
</evidence>
<protein>
    <submittedName>
        <fullName evidence="2">Uncharacterized protein</fullName>
    </submittedName>
</protein>
<feature type="compositionally biased region" description="Polar residues" evidence="1">
    <location>
        <begin position="1"/>
        <end position="13"/>
    </location>
</feature>
<gene>
    <name evidence="2" type="ORF">BIW11_04545</name>
</gene>
<sequence>MAFTLAQSHQSSGIDEEAMDTSSGLVIPTQQQNQYSQSQQHPHGQQQQQQRRKPARLNE</sequence>
<feature type="region of interest" description="Disordered" evidence="1">
    <location>
        <begin position="1"/>
        <end position="59"/>
    </location>
</feature>
<evidence type="ECO:0000256" key="1">
    <source>
        <dbReference type="SAM" id="MobiDB-lite"/>
    </source>
</evidence>
<name>A0A1V9X4J6_9ACAR</name>